<dbReference type="KEGG" id="add:HUW48_01275"/>
<dbReference type="InterPro" id="IPR036388">
    <property type="entry name" value="WH-like_DNA-bd_sf"/>
</dbReference>
<dbReference type="SUPFAM" id="SSF46785">
    <property type="entry name" value="Winged helix' DNA-binding domain"/>
    <property type="match status" value="1"/>
</dbReference>
<dbReference type="InterPro" id="IPR000835">
    <property type="entry name" value="HTH_MarR-typ"/>
</dbReference>
<evidence type="ECO:0000313" key="2">
    <source>
        <dbReference type="EMBL" id="QMU31402.1"/>
    </source>
</evidence>
<dbReference type="PROSITE" id="PS50995">
    <property type="entry name" value="HTH_MARR_2"/>
    <property type="match status" value="1"/>
</dbReference>
<protein>
    <submittedName>
        <fullName evidence="2">MarR family transcriptional regulator</fullName>
    </submittedName>
</protein>
<gene>
    <name evidence="2" type="ORF">HUW48_01275</name>
</gene>
<dbReference type="SMART" id="SM00347">
    <property type="entry name" value="HTH_MARR"/>
    <property type="match status" value="1"/>
</dbReference>
<dbReference type="AlphaFoldDB" id="A0A7L7LEW2"/>
<dbReference type="PANTHER" id="PTHR33164">
    <property type="entry name" value="TRANSCRIPTIONAL REGULATOR, MARR FAMILY"/>
    <property type="match status" value="1"/>
</dbReference>
<evidence type="ECO:0000313" key="3">
    <source>
        <dbReference type="Proteomes" id="UP000514509"/>
    </source>
</evidence>
<dbReference type="GO" id="GO:0003700">
    <property type="term" value="F:DNA-binding transcription factor activity"/>
    <property type="evidence" value="ECO:0007669"/>
    <property type="project" value="InterPro"/>
</dbReference>
<dbReference type="Pfam" id="PF01047">
    <property type="entry name" value="MarR"/>
    <property type="match status" value="1"/>
</dbReference>
<evidence type="ECO:0000259" key="1">
    <source>
        <dbReference type="PROSITE" id="PS50995"/>
    </source>
</evidence>
<dbReference type="InterPro" id="IPR036390">
    <property type="entry name" value="WH_DNA-bd_sf"/>
</dbReference>
<dbReference type="PANTHER" id="PTHR33164:SF101">
    <property type="entry name" value="TRANSCRIPTIONAL REPRESSOR MPRA"/>
    <property type="match status" value="1"/>
</dbReference>
<dbReference type="GO" id="GO:0006950">
    <property type="term" value="P:response to stress"/>
    <property type="evidence" value="ECO:0007669"/>
    <property type="project" value="TreeGrafter"/>
</dbReference>
<feature type="domain" description="HTH marR-type" evidence="1">
    <location>
        <begin position="1"/>
        <end position="131"/>
    </location>
</feature>
<proteinExistence type="predicted"/>
<name>A0A7L7LEW2_9BACT</name>
<accession>A0A7L7LEW2</accession>
<dbReference type="InterPro" id="IPR039422">
    <property type="entry name" value="MarR/SlyA-like"/>
</dbReference>
<dbReference type="EMBL" id="CP055153">
    <property type="protein sequence ID" value="QMU31402.1"/>
    <property type="molecule type" value="Genomic_DNA"/>
</dbReference>
<dbReference type="PRINTS" id="PR00598">
    <property type="entry name" value="HTHMARR"/>
</dbReference>
<keyword evidence="3" id="KW-1185">Reference proteome</keyword>
<reference evidence="2 3" key="1">
    <citation type="submission" date="2020-08" db="EMBL/GenBank/DDBJ databases">
        <title>Adhaeribacter dokdonensis sp. nov., isolated from the rhizosphere of Elymus tsukushiensis, a plant native to the Dokdo Islands, Republic of Korea.</title>
        <authorList>
            <person name="Ghim S.Y."/>
        </authorList>
    </citation>
    <scope>NUCLEOTIDE SEQUENCE [LARGE SCALE GENOMIC DNA]</scope>
    <source>
        <strain evidence="2 3">KUDC8001</strain>
    </source>
</reference>
<organism evidence="2 3">
    <name type="scientific">Adhaeribacter radiodurans</name>
    <dbReference type="NCBI Taxonomy" id="2745197"/>
    <lineage>
        <taxon>Bacteria</taxon>
        <taxon>Pseudomonadati</taxon>
        <taxon>Bacteroidota</taxon>
        <taxon>Cytophagia</taxon>
        <taxon>Cytophagales</taxon>
        <taxon>Hymenobacteraceae</taxon>
        <taxon>Adhaeribacter</taxon>
    </lineage>
</organism>
<dbReference type="Proteomes" id="UP000514509">
    <property type="component" value="Chromosome"/>
</dbReference>
<dbReference type="Gene3D" id="1.10.10.10">
    <property type="entry name" value="Winged helix-like DNA-binding domain superfamily/Winged helix DNA-binding domain"/>
    <property type="match status" value="1"/>
</dbReference>
<sequence>MMVNIMFTGNFLQKRLLCMMRSFGVSPQQHNVLSILRGQHPNPCSLGDIQERMLDRMSNATRLVDKLLEKGLAERCQCTANRRKIDITITETGLALLKQIEEKVPPFEELFPAITPEEASILGQLLDKVRE</sequence>